<protein>
    <submittedName>
        <fullName evidence="7">Mitogen-activated protein kinase HOG1</fullName>
    </submittedName>
</protein>
<dbReference type="GO" id="GO:0005634">
    <property type="term" value="C:nucleus"/>
    <property type="evidence" value="ECO:0007669"/>
    <property type="project" value="TreeGrafter"/>
</dbReference>
<evidence type="ECO:0000259" key="6">
    <source>
        <dbReference type="PROSITE" id="PS50011"/>
    </source>
</evidence>
<feature type="non-terminal residue" evidence="7">
    <location>
        <position position="1"/>
    </location>
</feature>
<dbReference type="GO" id="GO:0004674">
    <property type="term" value="F:protein serine/threonine kinase activity"/>
    <property type="evidence" value="ECO:0007669"/>
    <property type="project" value="UniProtKB-KW"/>
</dbReference>
<feature type="domain" description="Protein kinase" evidence="6">
    <location>
        <begin position="34"/>
        <end position="345"/>
    </location>
</feature>
<dbReference type="GO" id="GO:0005524">
    <property type="term" value="F:ATP binding"/>
    <property type="evidence" value="ECO:0007669"/>
    <property type="project" value="UniProtKB-KW"/>
</dbReference>
<keyword evidence="3" id="KW-0547">Nucleotide-binding</keyword>
<organism evidence="7 8">
    <name type="scientific">Colletotrichum plurivorum</name>
    <dbReference type="NCBI Taxonomy" id="2175906"/>
    <lineage>
        <taxon>Eukaryota</taxon>
        <taxon>Fungi</taxon>
        <taxon>Dikarya</taxon>
        <taxon>Ascomycota</taxon>
        <taxon>Pezizomycotina</taxon>
        <taxon>Sordariomycetes</taxon>
        <taxon>Hypocreomycetidae</taxon>
        <taxon>Glomerellales</taxon>
        <taxon>Glomerellaceae</taxon>
        <taxon>Colletotrichum</taxon>
        <taxon>Colletotrichum orchidearum species complex</taxon>
    </lineage>
</organism>
<evidence type="ECO:0000256" key="2">
    <source>
        <dbReference type="ARBA" id="ARBA00022679"/>
    </source>
</evidence>
<evidence type="ECO:0000256" key="4">
    <source>
        <dbReference type="ARBA" id="ARBA00022777"/>
    </source>
</evidence>
<reference evidence="7" key="1">
    <citation type="journal article" date="2020" name="Phytopathology">
        <title>Genome Sequence Resources of Colletotrichum truncatum, C. plurivorum, C. musicola, and C. sojae: Four Species Pathogenic to Soybean (Glycine max).</title>
        <authorList>
            <person name="Rogerio F."/>
            <person name="Boufleur T.R."/>
            <person name="Ciampi-Guillardi M."/>
            <person name="Sukno S.A."/>
            <person name="Thon M.R."/>
            <person name="Massola Junior N.S."/>
            <person name="Baroncelli R."/>
        </authorList>
    </citation>
    <scope>NUCLEOTIDE SEQUENCE</scope>
    <source>
        <strain evidence="7">LFN00145</strain>
    </source>
</reference>
<name>A0A8H6KC38_9PEZI</name>
<proteinExistence type="predicted"/>
<evidence type="ECO:0000256" key="1">
    <source>
        <dbReference type="ARBA" id="ARBA00022527"/>
    </source>
</evidence>
<dbReference type="InterPro" id="IPR000719">
    <property type="entry name" value="Prot_kinase_dom"/>
</dbReference>
<dbReference type="Gene3D" id="1.10.510.10">
    <property type="entry name" value="Transferase(Phosphotransferase) domain 1"/>
    <property type="match status" value="1"/>
</dbReference>
<comment type="caution">
    <text evidence="7">The sequence shown here is derived from an EMBL/GenBank/DDBJ whole genome shotgun (WGS) entry which is preliminary data.</text>
</comment>
<keyword evidence="1" id="KW-0723">Serine/threonine-protein kinase</keyword>
<dbReference type="PANTHER" id="PTHR24345">
    <property type="entry name" value="SERINE/THREONINE-PROTEIN KINASE PLK"/>
    <property type="match status" value="1"/>
</dbReference>
<dbReference type="SUPFAM" id="SSF56112">
    <property type="entry name" value="Protein kinase-like (PK-like)"/>
    <property type="match status" value="1"/>
</dbReference>
<dbReference type="PROSITE" id="PS50011">
    <property type="entry name" value="PROTEIN_KINASE_DOM"/>
    <property type="match status" value="1"/>
</dbReference>
<accession>A0A8H6KC38</accession>
<keyword evidence="4 7" id="KW-0418">Kinase</keyword>
<evidence type="ECO:0000313" key="7">
    <source>
        <dbReference type="EMBL" id="KAF6828682.1"/>
    </source>
</evidence>
<dbReference type="Pfam" id="PF00069">
    <property type="entry name" value="Pkinase"/>
    <property type="match status" value="2"/>
</dbReference>
<dbReference type="EMBL" id="WIGO01000118">
    <property type="protein sequence ID" value="KAF6828682.1"/>
    <property type="molecule type" value="Genomic_DNA"/>
</dbReference>
<dbReference type="CDD" id="cd00180">
    <property type="entry name" value="PKc"/>
    <property type="match status" value="1"/>
</dbReference>
<gene>
    <name evidence="7" type="ORF">CPLU01_08344</name>
</gene>
<dbReference type="AlphaFoldDB" id="A0A8H6KC38"/>
<sequence length="358" mass="40359">LKKIRETAQNVEKVAYVLDGWRVLKDTYIDPDDIDIDEEVEWTAYGAANTTIQRGSTNPGHRSLPEVFAVKSISEFNGVVVNYLSEIRIHATGNKDELREHLVAYYGWSFWGGHFHIAMQLMRKDLEDLLTCKRTPVSWGEAVKKWKQPTKKNIQSPLRQLLAGLQALHDRGITHRDLKPRVSRISASHENRGSTPYLSGPADTLHWIAGKNILLDEDFNVKIADFGISKQARNRKQTTMATNAGTTGYTAPEVLGVDQEFHGSYTNKADLWSLGCVIYRMVKGCQLFAHDDETKREAGEKVKALAESNWEGFGKKEANLVKYLLCVEPVERTTAGSGLKSYIYPRDVDSARHKPRMG</sequence>
<evidence type="ECO:0000256" key="5">
    <source>
        <dbReference type="ARBA" id="ARBA00022840"/>
    </source>
</evidence>
<dbReference type="InterPro" id="IPR011009">
    <property type="entry name" value="Kinase-like_dom_sf"/>
</dbReference>
<keyword evidence="8" id="KW-1185">Reference proteome</keyword>
<evidence type="ECO:0000256" key="3">
    <source>
        <dbReference type="ARBA" id="ARBA00022741"/>
    </source>
</evidence>
<evidence type="ECO:0000313" key="8">
    <source>
        <dbReference type="Proteomes" id="UP000654918"/>
    </source>
</evidence>
<keyword evidence="2" id="KW-0808">Transferase</keyword>
<dbReference type="PANTHER" id="PTHR24345:SF0">
    <property type="entry name" value="CELL CYCLE SERINE_THREONINE-PROTEIN KINASE CDC5_MSD2"/>
    <property type="match status" value="1"/>
</dbReference>
<keyword evidence="5" id="KW-0067">ATP-binding</keyword>
<dbReference type="Proteomes" id="UP000654918">
    <property type="component" value="Unassembled WGS sequence"/>
</dbReference>